<accession>A0AAV4SSH2</accession>
<name>A0AAV4SSH2_CAEEX</name>
<comment type="caution">
    <text evidence="1">The sequence shown here is derived from an EMBL/GenBank/DDBJ whole genome shotgun (WGS) entry which is preliminary data.</text>
</comment>
<dbReference type="AlphaFoldDB" id="A0AAV4SSH2"/>
<gene>
    <name evidence="1" type="ORF">CEXT_125341</name>
</gene>
<dbReference type="EMBL" id="BPLR01009905">
    <property type="protein sequence ID" value="GIY35387.1"/>
    <property type="molecule type" value="Genomic_DNA"/>
</dbReference>
<evidence type="ECO:0000313" key="2">
    <source>
        <dbReference type="Proteomes" id="UP001054945"/>
    </source>
</evidence>
<reference evidence="1 2" key="1">
    <citation type="submission" date="2021-06" db="EMBL/GenBank/DDBJ databases">
        <title>Caerostris extrusa draft genome.</title>
        <authorList>
            <person name="Kono N."/>
            <person name="Arakawa K."/>
        </authorList>
    </citation>
    <scope>NUCLEOTIDE SEQUENCE [LARGE SCALE GENOMIC DNA]</scope>
</reference>
<evidence type="ECO:0000313" key="1">
    <source>
        <dbReference type="EMBL" id="GIY35387.1"/>
    </source>
</evidence>
<protein>
    <submittedName>
        <fullName evidence="1">Uncharacterized protein</fullName>
    </submittedName>
</protein>
<dbReference type="Proteomes" id="UP001054945">
    <property type="component" value="Unassembled WGS sequence"/>
</dbReference>
<sequence>MIIKKTVRLSLTYIACTTKHSPSEIFMWNKTSKPPPNGPRAKILSGCKGPEQVPDLNPTPTGLWGCRNRRECFPTQVCWAAFHRCGPGSHICLSSPHRSEVACLPRVVIHVSTQGLVARGTGMRKNGHLPLRHRAEILVLRTESSGNPRNTAGMWLTLFSH</sequence>
<keyword evidence="2" id="KW-1185">Reference proteome</keyword>
<organism evidence="1 2">
    <name type="scientific">Caerostris extrusa</name>
    <name type="common">Bark spider</name>
    <name type="synonym">Caerostris bankana</name>
    <dbReference type="NCBI Taxonomy" id="172846"/>
    <lineage>
        <taxon>Eukaryota</taxon>
        <taxon>Metazoa</taxon>
        <taxon>Ecdysozoa</taxon>
        <taxon>Arthropoda</taxon>
        <taxon>Chelicerata</taxon>
        <taxon>Arachnida</taxon>
        <taxon>Araneae</taxon>
        <taxon>Araneomorphae</taxon>
        <taxon>Entelegynae</taxon>
        <taxon>Araneoidea</taxon>
        <taxon>Araneidae</taxon>
        <taxon>Caerostris</taxon>
    </lineage>
</organism>
<proteinExistence type="predicted"/>